<organism evidence="4">
    <name type="scientific">uncultured marine thaumarchaeote AD1000_11_E10</name>
    <dbReference type="NCBI Taxonomy" id="1455890"/>
    <lineage>
        <taxon>Archaea</taxon>
        <taxon>Nitrososphaerota</taxon>
        <taxon>environmental samples</taxon>
    </lineage>
</organism>
<sequence>MQLPIIKLLDVSMNYDNNVIFSNINLEIEPGEIVAAKGTIGSGKTTLLNLICGIIRPTSGRIYIDKYDITKLPSDKLSALRANIFGIVPQKTNLIPEISIKQNLELPLMLNGIDKGKRNSIVNETLDKLGLISLSDRLAGTLSVGESEIVSIARSMVSDPPILLLDEPTEGLDPIISEMILSLLRGDSIMNQKTIFITTHDERILNIANRVINVKNNMNL</sequence>
<keyword evidence="2" id="KW-0067">ATP-binding</keyword>
<dbReference type="InterPro" id="IPR003593">
    <property type="entry name" value="AAA+_ATPase"/>
</dbReference>
<dbReference type="PANTHER" id="PTHR24220">
    <property type="entry name" value="IMPORT ATP-BINDING PROTEIN"/>
    <property type="match status" value="1"/>
</dbReference>
<protein>
    <submittedName>
        <fullName evidence="4">ABC transporter related protein (ABC.CD.A)</fullName>
    </submittedName>
</protein>
<reference evidence="4" key="1">
    <citation type="journal article" date="2014" name="Genome Biol. Evol.">
        <title>Pangenome evidence for extensive interdomain horizontal transfer affecting lineage core and shell genes in uncultured planktonic thaumarchaeota and euryarchaeota.</title>
        <authorList>
            <person name="Deschamps P."/>
            <person name="Zivanovic Y."/>
            <person name="Moreira D."/>
            <person name="Rodriguez-Valera F."/>
            <person name="Lopez-Garcia P."/>
        </authorList>
    </citation>
    <scope>NUCLEOTIDE SEQUENCE</scope>
</reference>
<feature type="domain" description="ABC transporter" evidence="3">
    <location>
        <begin position="6"/>
        <end position="220"/>
    </location>
</feature>
<dbReference type="GO" id="GO:0016887">
    <property type="term" value="F:ATP hydrolysis activity"/>
    <property type="evidence" value="ECO:0007669"/>
    <property type="project" value="InterPro"/>
</dbReference>
<proteinExistence type="predicted"/>
<dbReference type="Pfam" id="PF00005">
    <property type="entry name" value="ABC_tran"/>
    <property type="match status" value="1"/>
</dbReference>
<evidence type="ECO:0000256" key="1">
    <source>
        <dbReference type="ARBA" id="ARBA00022741"/>
    </source>
</evidence>
<dbReference type="SMART" id="SM00382">
    <property type="entry name" value="AAA"/>
    <property type="match status" value="1"/>
</dbReference>
<dbReference type="PROSITE" id="PS50893">
    <property type="entry name" value="ABC_TRANSPORTER_2"/>
    <property type="match status" value="1"/>
</dbReference>
<dbReference type="GO" id="GO:0005886">
    <property type="term" value="C:plasma membrane"/>
    <property type="evidence" value="ECO:0007669"/>
    <property type="project" value="TreeGrafter"/>
</dbReference>
<dbReference type="GO" id="GO:0022857">
    <property type="term" value="F:transmembrane transporter activity"/>
    <property type="evidence" value="ECO:0007669"/>
    <property type="project" value="TreeGrafter"/>
</dbReference>
<dbReference type="Gene3D" id="3.40.50.300">
    <property type="entry name" value="P-loop containing nucleotide triphosphate hydrolases"/>
    <property type="match status" value="1"/>
</dbReference>
<dbReference type="EMBL" id="KF900338">
    <property type="protein sequence ID" value="AIE91435.1"/>
    <property type="molecule type" value="Genomic_DNA"/>
</dbReference>
<dbReference type="GO" id="GO:0005524">
    <property type="term" value="F:ATP binding"/>
    <property type="evidence" value="ECO:0007669"/>
    <property type="project" value="UniProtKB-KW"/>
</dbReference>
<dbReference type="InterPro" id="IPR027417">
    <property type="entry name" value="P-loop_NTPase"/>
</dbReference>
<name>A0A075FJ45_9ARCH</name>
<dbReference type="InterPro" id="IPR003439">
    <property type="entry name" value="ABC_transporter-like_ATP-bd"/>
</dbReference>
<gene>
    <name evidence="4" type="primary">ABC.CD.A</name>
</gene>
<accession>A0A075FJ45</accession>
<dbReference type="InterPro" id="IPR015854">
    <property type="entry name" value="ABC_transpr_LolD-like"/>
</dbReference>
<dbReference type="SUPFAM" id="SSF52540">
    <property type="entry name" value="P-loop containing nucleoside triphosphate hydrolases"/>
    <property type="match status" value="1"/>
</dbReference>
<evidence type="ECO:0000313" key="4">
    <source>
        <dbReference type="EMBL" id="AIE91435.1"/>
    </source>
</evidence>
<dbReference type="AlphaFoldDB" id="A0A075FJ45"/>
<evidence type="ECO:0000259" key="3">
    <source>
        <dbReference type="PROSITE" id="PS50893"/>
    </source>
</evidence>
<keyword evidence="1" id="KW-0547">Nucleotide-binding</keyword>
<evidence type="ECO:0000256" key="2">
    <source>
        <dbReference type="ARBA" id="ARBA00022840"/>
    </source>
</evidence>